<feature type="transmembrane region" description="Helical" evidence="2">
    <location>
        <begin position="95"/>
        <end position="113"/>
    </location>
</feature>
<comment type="caution">
    <text evidence="4">The sequence shown here is derived from an EMBL/GenBank/DDBJ whole genome shotgun (WGS) entry which is preliminary data.</text>
</comment>
<dbReference type="Proteomes" id="UP000621500">
    <property type="component" value="Unassembled WGS sequence"/>
</dbReference>
<evidence type="ECO:0000256" key="2">
    <source>
        <dbReference type="SAM" id="Phobius"/>
    </source>
</evidence>
<feature type="compositionally biased region" description="Low complexity" evidence="1">
    <location>
        <begin position="38"/>
        <end position="51"/>
    </location>
</feature>
<dbReference type="InterPro" id="IPR005182">
    <property type="entry name" value="YdbS-like_PH"/>
</dbReference>
<sequence length="234" mass="24788">MADRQRRPAGSVPQCLGMGQQQPQPGRAPTAPDPHHPSTPTGPTASPGRTASTVAPSRPVEPAEPGPAAVAGSLGLRPLRHRVERRAVGWWSTRVIFAVAPLVAVLSIGYAVLPAAARSWLGPILLVTVLTWLAYLAVVPSWRYAIHRWEVTPDAVYAVSGWFVREWRAAPISRIQTVDTVRGPLEQLFGLATVTVTTASASGPVVLVGLDADLAARTAGRLTEIVRQTAGDAT</sequence>
<keyword evidence="2" id="KW-0472">Membrane</keyword>
<dbReference type="Pfam" id="PF03703">
    <property type="entry name" value="bPH_2"/>
    <property type="match status" value="1"/>
</dbReference>
<evidence type="ECO:0000259" key="3">
    <source>
        <dbReference type="Pfam" id="PF03703"/>
    </source>
</evidence>
<dbReference type="PANTHER" id="PTHR34473:SF3">
    <property type="entry name" value="TRANSMEMBRANE PROTEIN-RELATED"/>
    <property type="match status" value="1"/>
</dbReference>
<organism evidence="4 5">
    <name type="scientific">Plantactinospora mayteni</name>
    <dbReference type="NCBI Taxonomy" id="566021"/>
    <lineage>
        <taxon>Bacteria</taxon>
        <taxon>Bacillati</taxon>
        <taxon>Actinomycetota</taxon>
        <taxon>Actinomycetes</taxon>
        <taxon>Micromonosporales</taxon>
        <taxon>Micromonosporaceae</taxon>
        <taxon>Plantactinospora</taxon>
    </lineage>
</organism>
<protein>
    <recommendedName>
        <fullName evidence="3">YdbS-like PH domain-containing protein</fullName>
    </recommendedName>
</protein>
<feature type="region of interest" description="Disordered" evidence="1">
    <location>
        <begin position="1"/>
        <end position="68"/>
    </location>
</feature>
<keyword evidence="5" id="KW-1185">Reference proteome</keyword>
<evidence type="ECO:0000256" key="1">
    <source>
        <dbReference type="SAM" id="MobiDB-lite"/>
    </source>
</evidence>
<dbReference type="PANTHER" id="PTHR34473">
    <property type="entry name" value="UPF0699 TRANSMEMBRANE PROTEIN YDBS"/>
    <property type="match status" value="1"/>
</dbReference>
<feature type="domain" description="YdbS-like PH" evidence="3">
    <location>
        <begin position="146"/>
        <end position="219"/>
    </location>
</feature>
<gene>
    <name evidence="4" type="ORF">Pma05_65700</name>
</gene>
<name>A0ABQ4EZA2_9ACTN</name>
<accession>A0ABQ4EZA2</accession>
<keyword evidence="2" id="KW-1133">Transmembrane helix</keyword>
<proteinExistence type="predicted"/>
<keyword evidence="2" id="KW-0812">Transmembrane</keyword>
<evidence type="ECO:0000313" key="5">
    <source>
        <dbReference type="Proteomes" id="UP000621500"/>
    </source>
</evidence>
<evidence type="ECO:0000313" key="4">
    <source>
        <dbReference type="EMBL" id="GIG99997.1"/>
    </source>
</evidence>
<feature type="transmembrane region" description="Helical" evidence="2">
    <location>
        <begin position="119"/>
        <end position="138"/>
    </location>
</feature>
<reference evidence="4 5" key="1">
    <citation type="submission" date="2021-01" db="EMBL/GenBank/DDBJ databases">
        <title>Whole genome shotgun sequence of Plantactinospora mayteni NBRC 109088.</title>
        <authorList>
            <person name="Komaki H."/>
            <person name="Tamura T."/>
        </authorList>
    </citation>
    <scope>NUCLEOTIDE SEQUENCE [LARGE SCALE GENOMIC DNA]</scope>
    <source>
        <strain evidence="4 5">NBRC 109088</strain>
    </source>
</reference>
<dbReference type="EMBL" id="BONX01000049">
    <property type="protein sequence ID" value="GIG99997.1"/>
    <property type="molecule type" value="Genomic_DNA"/>
</dbReference>